<dbReference type="InterPro" id="IPR018060">
    <property type="entry name" value="HTH_AraC"/>
</dbReference>
<dbReference type="PROSITE" id="PS00041">
    <property type="entry name" value="HTH_ARAC_FAMILY_1"/>
    <property type="match status" value="1"/>
</dbReference>
<dbReference type="OrthoDB" id="34150at2"/>
<dbReference type="GO" id="GO:0003700">
    <property type="term" value="F:DNA-binding transcription factor activity"/>
    <property type="evidence" value="ECO:0007669"/>
    <property type="project" value="InterPro"/>
</dbReference>
<dbReference type="Gene3D" id="1.10.10.60">
    <property type="entry name" value="Homeodomain-like"/>
    <property type="match status" value="2"/>
</dbReference>
<evidence type="ECO:0000313" key="5">
    <source>
        <dbReference type="EMBL" id="AZN35062.1"/>
    </source>
</evidence>
<accession>A0A3S8ZNU9</accession>
<evidence type="ECO:0000256" key="2">
    <source>
        <dbReference type="ARBA" id="ARBA00023125"/>
    </source>
</evidence>
<evidence type="ECO:0000256" key="1">
    <source>
        <dbReference type="ARBA" id="ARBA00023015"/>
    </source>
</evidence>
<keyword evidence="3" id="KW-0804">Transcription</keyword>
<dbReference type="InterPro" id="IPR009057">
    <property type="entry name" value="Homeodomain-like_sf"/>
</dbReference>
<proteinExistence type="predicted"/>
<evidence type="ECO:0000259" key="4">
    <source>
        <dbReference type="PROSITE" id="PS01124"/>
    </source>
</evidence>
<dbReference type="KEGG" id="iod:EJO50_00295"/>
<dbReference type="SUPFAM" id="SSF46689">
    <property type="entry name" value="Homeodomain-like"/>
    <property type="match status" value="2"/>
</dbReference>
<dbReference type="GO" id="GO:0043565">
    <property type="term" value="F:sequence-specific DNA binding"/>
    <property type="evidence" value="ECO:0007669"/>
    <property type="project" value="InterPro"/>
</dbReference>
<organism evidence="5 6">
    <name type="scientific">Iodobacter ciconiae</name>
    <dbReference type="NCBI Taxonomy" id="2496266"/>
    <lineage>
        <taxon>Bacteria</taxon>
        <taxon>Pseudomonadati</taxon>
        <taxon>Pseudomonadota</taxon>
        <taxon>Betaproteobacteria</taxon>
        <taxon>Neisseriales</taxon>
        <taxon>Chitinibacteraceae</taxon>
        <taxon>Iodobacter</taxon>
    </lineage>
</organism>
<dbReference type="AlphaFoldDB" id="A0A3S8ZNU9"/>
<evidence type="ECO:0000313" key="6">
    <source>
        <dbReference type="Proteomes" id="UP000282438"/>
    </source>
</evidence>
<keyword evidence="2" id="KW-0238">DNA-binding</keyword>
<dbReference type="SMART" id="SM00342">
    <property type="entry name" value="HTH_ARAC"/>
    <property type="match status" value="1"/>
</dbReference>
<feature type="domain" description="HTH araC/xylS-type" evidence="4">
    <location>
        <begin position="192"/>
        <end position="290"/>
    </location>
</feature>
<keyword evidence="1" id="KW-0805">Transcription regulation</keyword>
<dbReference type="InterPro" id="IPR009594">
    <property type="entry name" value="Tscrpt_reg_HTH_AraC_N"/>
</dbReference>
<dbReference type="PROSITE" id="PS01124">
    <property type="entry name" value="HTH_ARAC_FAMILY_2"/>
    <property type="match status" value="1"/>
</dbReference>
<name>A0A3S8ZNU9_9NEIS</name>
<dbReference type="InterPro" id="IPR018062">
    <property type="entry name" value="HTH_AraC-typ_CS"/>
</dbReference>
<dbReference type="PANTHER" id="PTHR43436:SF2">
    <property type="entry name" value="ARAC_XYLS FAMILY TRANSCRIPTIONAL REGULATOR"/>
    <property type="match status" value="1"/>
</dbReference>
<dbReference type="RefSeq" id="WP_125971038.1">
    <property type="nucleotide sequence ID" value="NZ_CP034433.1"/>
</dbReference>
<dbReference type="Proteomes" id="UP000282438">
    <property type="component" value="Chromosome"/>
</dbReference>
<protein>
    <submittedName>
        <fullName evidence="5">AraC family transcriptional regulator</fullName>
    </submittedName>
</protein>
<reference evidence="5 6" key="1">
    <citation type="submission" date="2018-12" db="EMBL/GenBank/DDBJ databases">
        <title>Complete genome sequence of Iodobacter sp. H11R3.</title>
        <authorList>
            <person name="Bae J.-W."/>
        </authorList>
    </citation>
    <scope>NUCLEOTIDE SEQUENCE [LARGE SCALE GENOMIC DNA]</scope>
    <source>
        <strain evidence="5 6">H11R3</strain>
    </source>
</reference>
<gene>
    <name evidence="5" type="ORF">EJO50_00295</name>
</gene>
<dbReference type="Pfam" id="PF12833">
    <property type="entry name" value="HTH_18"/>
    <property type="match status" value="1"/>
</dbReference>
<dbReference type="PANTHER" id="PTHR43436">
    <property type="entry name" value="ARAC-FAMILY TRANSCRIPTIONAL REGULATOR"/>
    <property type="match status" value="1"/>
</dbReference>
<keyword evidence="6" id="KW-1185">Reference proteome</keyword>
<sequence length="303" mass="33067">MPITSSRIARQILSLTPHNGHIPSGLDGVTLMRANATVAPTPVLQEPTIVIMGQGLKRGYLGDEVFHYQPGQYLIVAVPMHFNCDTVVCGDGPMLALAVRVDMSTISELLSKMNLSTMPGIDAPKRGMVVADLDDAMNDTVYRLLQALASPDEVRVLGPQLVRELHYRVLQGAGGECLRALLAWHGRYGSIYRACEHIRVNYSQDLDIATLAREAAMSPSVFHQSFKTVTGNSPIQYLKAIRLHRARELILYAGKGVAQAAYAVGYVSASQFSREFKRLFAYSPTEATCHIGEHAAVHLLSPG</sequence>
<dbReference type="EMBL" id="CP034433">
    <property type="protein sequence ID" value="AZN35062.1"/>
    <property type="molecule type" value="Genomic_DNA"/>
</dbReference>
<evidence type="ECO:0000256" key="3">
    <source>
        <dbReference type="ARBA" id="ARBA00023163"/>
    </source>
</evidence>
<dbReference type="Pfam" id="PF06719">
    <property type="entry name" value="AraC_N"/>
    <property type="match status" value="1"/>
</dbReference>